<dbReference type="Gene3D" id="6.10.250.3370">
    <property type="match status" value="1"/>
</dbReference>
<dbReference type="RefSeq" id="WP_167207301.1">
    <property type="nucleotide sequence ID" value="NZ_JAASRO010000001.1"/>
</dbReference>
<evidence type="ECO:0000256" key="1">
    <source>
        <dbReference type="ARBA" id="ARBA00004924"/>
    </source>
</evidence>
<name>A0A7X6A0T6_9ACTN</name>
<sequence length="569" mass="63451">MNPEVWAVVNQALVRKALAEFTHERILEPVAVGDRYAVGRYSFAARRYPLNHWEISDVVRDDGGPVDALEFVTEFHVQLGIGREMLPVYLEEISSTLASAAYKLSKPDLTARDLVGADFQTVEAAMTEGHPCFVANNGRLGFGLTDYLAYAPETGAGVRLTWIATRRDRTTISHSSSLTYDELLRSELGDDVLERFAAEIVAVGVDPAKYVYLPVHPWQWDNKTSITFAADIAQRHIIHLGPTDDIYQPQQSIRTFFNRSVPSRCYVKTALSVLNMGFMRGLSPSYMAATPAINDWVHSVVENDVVLKRYGFSVLREIAAAGYHNRYYENATDKTSPYRKMLSALWRESPVPSLEPGERLATMASLLHVDRHGASLSAALVRESGLAPADWLRAYVDAYLIPLLHSFYAYELVFMPHGENLILVLRDAIPIRVIMKDIAEEIAVLSPSTPVPAEAERVRADVPDDEKLLSIFTDVFDCIFRFLSPLLDREGLLTPSAFWAVVAEAVRDYQAATPELAEAFAKYDIFAPEFALSCLNRLQLRNNQQMVDLTDIAGSLQFAGTLENPLVCG</sequence>
<dbReference type="Pfam" id="PF06276">
    <property type="entry name" value="FhuF"/>
    <property type="match status" value="1"/>
</dbReference>
<dbReference type="Gene3D" id="3.30.310.280">
    <property type="match status" value="1"/>
</dbReference>
<dbReference type="Gene3D" id="1.10.510.40">
    <property type="match status" value="1"/>
</dbReference>
<evidence type="ECO:0000259" key="3">
    <source>
        <dbReference type="Pfam" id="PF04183"/>
    </source>
</evidence>
<dbReference type="Pfam" id="PF04183">
    <property type="entry name" value="IucA_IucC"/>
    <property type="match status" value="1"/>
</dbReference>
<comment type="caution">
    <text evidence="5">The sequence shown here is derived from an EMBL/GenBank/DDBJ whole genome shotgun (WGS) entry which is preliminary data.</text>
</comment>
<comment type="similarity">
    <text evidence="2">Belongs to the IucA/IucC family.</text>
</comment>
<dbReference type="Proteomes" id="UP000555407">
    <property type="component" value="Unassembled WGS sequence"/>
</dbReference>
<dbReference type="InterPro" id="IPR007310">
    <property type="entry name" value="Aerobactin_biosyn_IucA/IucC_N"/>
</dbReference>
<evidence type="ECO:0000256" key="2">
    <source>
        <dbReference type="ARBA" id="ARBA00007832"/>
    </source>
</evidence>
<dbReference type="PANTHER" id="PTHR34384">
    <property type="entry name" value="L-2,3-DIAMINOPROPANOATE--CITRATE LIGASE"/>
    <property type="match status" value="1"/>
</dbReference>
<proteinExistence type="inferred from homology"/>
<feature type="domain" description="Aerobactin siderophore biosynthesis IucA/IucC N-terminal" evidence="3">
    <location>
        <begin position="118"/>
        <end position="368"/>
    </location>
</feature>
<dbReference type="PANTHER" id="PTHR34384:SF6">
    <property type="entry name" value="STAPHYLOFERRIN B SYNTHASE"/>
    <property type="match status" value="1"/>
</dbReference>
<protein>
    <submittedName>
        <fullName evidence="5">Siderophore synthetase component</fullName>
    </submittedName>
</protein>
<reference evidence="5 6" key="1">
    <citation type="submission" date="2020-03" db="EMBL/GenBank/DDBJ databases">
        <title>Sequencing the genomes of 1000 actinobacteria strains.</title>
        <authorList>
            <person name="Klenk H.-P."/>
        </authorList>
    </citation>
    <scope>NUCLEOTIDE SEQUENCE [LARGE SCALE GENOMIC DNA]</scope>
    <source>
        <strain evidence="5 6">DSM 45490</strain>
    </source>
</reference>
<dbReference type="GO" id="GO:0019290">
    <property type="term" value="P:siderophore biosynthetic process"/>
    <property type="evidence" value="ECO:0007669"/>
    <property type="project" value="InterPro"/>
</dbReference>
<evidence type="ECO:0000313" key="6">
    <source>
        <dbReference type="Proteomes" id="UP000555407"/>
    </source>
</evidence>
<dbReference type="InterPro" id="IPR037455">
    <property type="entry name" value="LucA/IucC-like"/>
</dbReference>
<dbReference type="GO" id="GO:0016881">
    <property type="term" value="F:acid-amino acid ligase activity"/>
    <property type="evidence" value="ECO:0007669"/>
    <property type="project" value="UniProtKB-ARBA"/>
</dbReference>
<accession>A0A7X6A0T6</accession>
<dbReference type="InterPro" id="IPR022770">
    <property type="entry name" value="IucA/IucC-like_C"/>
</dbReference>
<feature type="domain" description="Aerobactin siderophore biosynthesis IucA/IucC-like C-terminal" evidence="4">
    <location>
        <begin position="390"/>
        <end position="547"/>
    </location>
</feature>
<comment type="pathway">
    <text evidence="1">Siderophore biosynthesis.</text>
</comment>
<dbReference type="AlphaFoldDB" id="A0A7X6A0T6"/>
<evidence type="ECO:0000313" key="5">
    <source>
        <dbReference type="EMBL" id="NIK57303.1"/>
    </source>
</evidence>
<keyword evidence="6" id="KW-1185">Reference proteome</keyword>
<evidence type="ECO:0000259" key="4">
    <source>
        <dbReference type="Pfam" id="PF06276"/>
    </source>
</evidence>
<dbReference type="EMBL" id="JAASRO010000001">
    <property type="protein sequence ID" value="NIK57303.1"/>
    <property type="molecule type" value="Genomic_DNA"/>
</dbReference>
<organism evidence="5 6">
    <name type="scientific">Kribbella shirazensis</name>
    <dbReference type="NCBI Taxonomy" id="1105143"/>
    <lineage>
        <taxon>Bacteria</taxon>
        <taxon>Bacillati</taxon>
        <taxon>Actinomycetota</taxon>
        <taxon>Actinomycetes</taxon>
        <taxon>Propionibacteriales</taxon>
        <taxon>Kribbellaceae</taxon>
        <taxon>Kribbella</taxon>
    </lineage>
</organism>
<gene>
    <name evidence="5" type="ORF">BJY22_003020</name>
</gene>